<sequence>MKQWKKQHLAGVVGVLIGVSLAWKLGFSPALFVVMIGLVVVALVAKLYDIDRYYLEKGPYAFSYKKENKK</sequence>
<organism evidence="2">
    <name type="scientific">marine sediment metagenome</name>
    <dbReference type="NCBI Taxonomy" id="412755"/>
    <lineage>
        <taxon>unclassified sequences</taxon>
        <taxon>metagenomes</taxon>
        <taxon>ecological metagenomes</taxon>
    </lineage>
</organism>
<feature type="transmembrane region" description="Helical" evidence="1">
    <location>
        <begin position="32"/>
        <end position="48"/>
    </location>
</feature>
<protein>
    <submittedName>
        <fullName evidence="2">Uncharacterized protein</fullName>
    </submittedName>
</protein>
<evidence type="ECO:0000313" key="2">
    <source>
        <dbReference type="EMBL" id="GAH52671.1"/>
    </source>
</evidence>
<keyword evidence="1" id="KW-1133">Transmembrane helix</keyword>
<evidence type="ECO:0000256" key="1">
    <source>
        <dbReference type="SAM" id="Phobius"/>
    </source>
</evidence>
<dbReference type="EMBL" id="BARU01019435">
    <property type="protein sequence ID" value="GAH52671.1"/>
    <property type="molecule type" value="Genomic_DNA"/>
</dbReference>
<keyword evidence="1" id="KW-0812">Transmembrane</keyword>
<proteinExistence type="predicted"/>
<name>X1G425_9ZZZZ</name>
<reference evidence="2" key="1">
    <citation type="journal article" date="2014" name="Front. Microbiol.">
        <title>High frequency of phylogenetically diverse reductive dehalogenase-homologous genes in deep subseafloor sedimentary metagenomes.</title>
        <authorList>
            <person name="Kawai M."/>
            <person name="Futagami T."/>
            <person name="Toyoda A."/>
            <person name="Takaki Y."/>
            <person name="Nishi S."/>
            <person name="Hori S."/>
            <person name="Arai W."/>
            <person name="Tsubouchi T."/>
            <person name="Morono Y."/>
            <person name="Uchiyama I."/>
            <person name="Ito T."/>
            <person name="Fujiyama A."/>
            <person name="Inagaki F."/>
            <person name="Takami H."/>
        </authorList>
    </citation>
    <scope>NUCLEOTIDE SEQUENCE</scope>
    <source>
        <strain evidence="2">Expedition CK06-06</strain>
    </source>
</reference>
<gene>
    <name evidence="2" type="ORF">S03H2_32003</name>
</gene>
<accession>X1G425</accession>
<keyword evidence="1" id="KW-0472">Membrane</keyword>
<comment type="caution">
    <text evidence="2">The sequence shown here is derived from an EMBL/GenBank/DDBJ whole genome shotgun (WGS) entry which is preliminary data.</text>
</comment>
<dbReference type="AlphaFoldDB" id="X1G425"/>